<keyword evidence="4" id="KW-0862">Zinc</keyword>
<evidence type="ECO:0000256" key="1">
    <source>
        <dbReference type="ARBA" id="ARBA00006720"/>
    </source>
</evidence>
<dbReference type="EMBL" id="JABFUD020000005">
    <property type="protein sequence ID" value="KAI5079463.1"/>
    <property type="molecule type" value="Genomic_DNA"/>
</dbReference>
<evidence type="ECO:0000256" key="5">
    <source>
        <dbReference type="ARBA" id="ARBA00022927"/>
    </source>
</evidence>
<evidence type="ECO:0000313" key="11">
    <source>
        <dbReference type="EMBL" id="KAI5079463.1"/>
    </source>
</evidence>
<evidence type="ECO:0000256" key="2">
    <source>
        <dbReference type="ARBA" id="ARBA00022448"/>
    </source>
</evidence>
<evidence type="ECO:0000256" key="7">
    <source>
        <dbReference type="ARBA" id="ARBA00023128"/>
    </source>
</evidence>
<evidence type="ECO:0000256" key="9">
    <source>
        <dbReference type="RuleBase" id="RU367043"/>
    </source>
</evidence>
<dbReference type="InterPro" id="IPR035427">
    <property type="entry name" value="Tim10-like_dom_sf"/>
</dbReference>
<sequence length="110" mass="12437">MAKNASDEMLGMAQQEMEYRVELYNKLTHSCFDKCIEKKFKDSDLNVAENSCVDRCVYKYWQVTAIIGQLLNSMDWGAMLDVSPIRRDPLVYCTNGVHSPGGVSFVSETA</sequence>
<dbReference type="SUPFAM" id="SSF144122">
    <property type="entry name" value="Tim10-like"/>
    <property type="match status" value="1"/>
</dbReference>
<keyword evidence="6 9" id="KW-0811">Translocation</keyword>
<keyword evidence="9" id="KW-0999">Mitochondrion inner membrane</keyword>
<comment type="caution">
    <text evidence="11">The sequence shown here is derived from an EMBL/GenBank/DDBJ whole genome shotgun (WGS) entry which is preliminary data.</text>
</comment>
<comment type="subunit">
    <text evidence="9">Heterohexamer.</text>
</comment>
<dbReference type="Proteomes" id="UP000886520">
    <property type="component" value="Chromosome 5"/>
</dbReference>
<comment type="subcellular location">
    <subcellularLocation>
        <location evidence="9">Mitochondrion inner membrane</location>
        <topology evidence="9">Peripheral membrane protein</topology>
        <orientation evidence="9">Intermembrane side</orientation>
    </subcellularLocation>
</comment>
<organism evidence="11 12">
    <name type="scientific">Adiantum capillus-veneris</name>
    <name type="common">Maidenhair fern</name>
    <dbReference type="NCBI Taxonomy" id="13818"/>
    <lineage>
        <taxon>Eukaryota</taxon>
        <taxon>Viridiplantae</taxon>
        <taxon>Streptophyta</taxon>
        <taxon>Embryophyta</taxon>
        <taxon>Tracheophyta</taxon>
        <taxon>Polypodiopsida</taxon>
        <taxon>Polypodiidae</taxon>
        <taxon>Polypodiales</taxon>
        <taxon>Pteridineae</taxon>
        <taxon>Pteridaceae</taxon>
        <taxon>Vittarioideae</taxon>
        <taxon>Adiantum</taxon>
    </lineage>
</organism>
<keyword evidence="5 9" id="KW-0653">Protein transport</keyword>
<keyword evidence="12" id="KW-1185">Reference proteome</keyword>
<evidence type="ECO:0000313" key="12">
    <source>
        <dbReference type="Proteomes" id="UP000886520"/>
    </source>
</evidence>
<dbReference type="GO" id="GO:0045039">
    <property type="term" value="P:protein insertion into mitochondrial inner membrane"/>
    <property type="evidence" value="ECO:0007669"/>
    <property type="project" value="TreeGrafter"/>
</dbReference>
<feature type="domain" description="Tim10-like" evidence="10">
    <location>
        <begin position="12"/>
        <end position="71"/>
    </location>
</feature>
<dbReference type="AlphaFoldDB" id="A0A9D4ZKY0"/>
<name>A0A9D4ZKY0_ADICA</name>
<proteinExistence type="inferred from homology"/>
<dbReference type="FunFam" id="1.10.287.810:FF:000007">
    <property type="entry name" value="Mitochondrial import inner membrane translocase"/>
    <property type="match status" value="1"/>
</dbReference>
<dbReference type="PANTHER" id="PTHR11038">
    <property type="entry name" value="MITOCHONDRIAL IMPORT INNER MEMBRANE TRANSLOCASE SUBUNIT TIM10"/>
    <property type="match status" value="1"/>
</dbReference>
<dbReference type="Gene3D" id="1.10.287.810">
    <property type="entry name" value="Mitochondrial import inner membrane translocase subunit tim13 like domains"/>
    <property type="match status" value="1"/>
</dbReference>
<dbReference type="OrthoDB" id="274922at2759"/>
<dbReference type="GO" id="GO:0005743">
    <property type="term" value="C:mitochondrial inner membrane"/>
    <property type="evidence" value="ECO:0007669"/>
    <property type="project" value="UniProtKB-SubCell"/>
</dbReference>
<evidence type="ECO:0000256" key="3">
    <source>
        <dbReference type="ARBA" id="ARBA00022723"/>
    </source>
</evidence>
<comment type="similarity">
    <text evidence="1 9">Belongs to the small Tim family.</text>
</comment>
<dbReference type="InterPro" id="IPR004217">
    <property type="entry name" value="Tim10-like"/>
</dbReference>
<keyword evidence="9" id="KW-0143">Chaperone</keyword>
<dbReference type="PANTHER" id="PTHR11038:SF16">
    <property type="entry name" value="MITOCHONDRIAL IMPORT INNER MEMBRANE TRANSLOCASE SUBUNIT TIM10"/>
    <property type="match status" value="1"/>
</dbReference>
<evidence type="ECO:0000256" key="6">
    <source>
        <dbReference type="ARBA" id="ARBA00023010"/>
    </source>
</evidence>
<gene>
    <name evidence="11" type="ORF">GOP47_0004942</name>
</gene>
<keyword evidence="7 9" id="KW-0496">Mitochondrion</keyword>
<comment type="domain">
    <text evidence="9">The twin CX3C motif contains 4 conserved Cys residues that form 2 disulfide bonds in the mitochondrial intermembrane space.</text>
</comment>
<evidence type="ECO:0000256" key="8">
    <source>
        <dbReference type="ARBA" id="ARBA00023157"/>
    </source>
</evidence>
<keyword evidence="8 9" id="KW-1015">Disulfide bond</keyword>
<accession>A0A9D4ZKY0</accession>
<comment type="function">
    <text evidence="9">Mitochondrial intermembrane chaperone that participates in the import and insertion of some multi-pass transmembrane proteins into the mitochondrial inner membrane. Also required for the transfer of beta-barrel precursors from the TOM complex to the sorting and assembly machinery (SAM complex) of the outer membrane. Acts as a chaperone-like protein that protects the hydrophobic precursors from aggregation and guide them through the mitochondrial intermembrane space.</text>
</comment>
<dbReference type="GO" id="GO:0015031">
    <property type="term" value="P:protein transport"/>
    <property type="evidence" value="ECO:0007669"/>
    <property type="project" value="UniProtKB-KW"/>
</dbReference>
<dbReference type="GO" id="GO:0046872">
    <property type="term" value="F:metal ion binding"/>
    <property type="evidence" value="ECO:0007669"/>
    <property type="project" value="UniProtKB-KW"/>
</dbReference>
<evidence type="ECO:0000256" key="4">
    <source>
        <dbReference type="ARBA" id="ARBA00022833"/>
    </source>
</evidence>
<protein>
    <recommendedName>
        <fullName evidence="9">Mitochondrial import inner membrane translocase subunit</fullName>
    </recommendedName>
</protein>
<dbReference type="Pfam" id="PF02953">
    <property type="entry name" value="zf-Tim10_DDP"/>
    <property type="match status" value="1"/>
</dbReference>
<keyword evidence="9" id="KW-0472">Membrane</keyword>
<evidence type="ECO:0000259" key="10">
    <source>
        <dbReference type="Pfam" id="PF02953"/>
    </source>
</evidence>
<reference evidence="11 12" key="1">
    <citation type="submission" date="2021-01" db="EMBL/GenBank/DDBJ databases">
        <title>Adiantum capillus-veneris genome.</title>
        <authorList>
            <person name="Fang Y."/>
            <person name="Liao Q."/>
        </authorList>
    </citation>
    <scope>NUCLEOTIDE SEQUENCE [LARGE SCALE GENOMIC DNA]</scope>
    <source>
        <strain evidence="11">H3</strain>
        <tissue evidence="11">Leaf</tissue>
    </source>
</reference>
<keyword evidence="2 9" id="KW-0813">Transport</keyword>
<keyword evidence="3" id="KW-0479">Metal-binding</keyword>